<dbReference type="EC" id="2.5.1.16" evidence="2"/>
<dbReference type="AlphaFoldDB" id="A0A517ZMU7"/>
<feature type="transmembrane region" description="Helical" evidence="1">
    <location>
        <begin position="415"/>
        <end position="438"/>
    </location>
</feature>
<feature type="transmembrane region" description="Helical" evidence="1">
    <location>
        <begin position="244"/>
        <end position="265"/>
    </location>
</feature>
<feature type="transmembrane region" description="Helical" evidence="1">
    <location>
        <begin position="176"/>
        <end position="198"/>
    </location>
</feature>
<feature type="transmembrane region" description="Helical" evidence="1">
    <location>
        <begin position="393"/>
        <end position="409"/>
    </location>
</feature>
<dbReference type="KEGG" id="sdyn:Mal52_22570"/>
<evidence type="ECO:0000313" key="2">
    <source>
        <dbReference type="EMBL" id="QDU43781.1"/>
    </source>
</evidence>
<proteinExistence type="predicted"/>
<keyword evidence="2" id="KW-0808">Transferase</keyword>
<name>A0A517ZMU7_9PLAN</name>
<feature type="transmembrane region" description="Helical" evidence="1">
    <location>
        <begin position="80"/>
        <end position="102"/>
    </location>
</feature>
<dbReference type="Proteomes" id="UP000319383">
    <property type="component" value="Chromosome"/>
</dbReference>
<evidence type="ECO:0000256" key="1">
    <source>
        <dbReference type="SAM" id="Phobius"/>
    </source>
</evidence>
<dbReference type="GO" id="GO:0004766">
    <property type="term" value="F:spermidine synthase activity"/>
    <property type="evidence" value="ECO:0007669"/>
    <property type="project" value="UniProtKB-EC"/>
</dbReference>
<keyword evidence="1" id="KW-0812">Transmembrane</keyword>
<dbReference type="RefSeq" id="WP_145376068.1">
    <property type="nucleotide sequence ID" value="NZ_CP036276.1"/>
</dbReference>
<feature type="transmembrane region" description="Helical" evidence="1">
    <location>
        <begin position="315"/>
        <end position="337"/>
    </location>
</feature>
<keyword evidence="3" id="KW-1185">Reference proteome</keyword>
<dbReference type="Gene3D" id="3.40.50.150">
    <property type="entry name" value="Vaccinia Virus protein VP39"/>
    <property type="match status" value="1"/>
</dbReference>
<dbReference type="EMBL" id="CP036276">
    <property type="protein sequence ID" value="QDU43781.1"/>
    <property type="molecule type" value="Genomic_DNA"/>
</dbReference>
<feature type="transmembrane region" description="Helical" evidence="1">
    <location>
        <begin position="450"/>
        <end position="468"/>
    </location>
</feature>
<feature type="transmembrane region" description="Helical" evidence="1">
    <location>
        <begin position="360"/>
        <end position="381"/>
    </location>
</feature>
<accession>A0A517ZMU7</accession>
<feature type="transmembrane region" description="Helical" evidence="1">
    <location>
        <begin position="20"/>
        <end position="38"/>
    </location>
</feature>
<sequence>MIIGHLKKFARAAVSPGSLFKGACLLVGGISGVFLWAWQAQFAALLGNTPAVSSAVLLAAAITIAIGFRLKTGPAQDTKLLTVAGTLLFATATWAWAFPYLIQRIGWAGHRWGTSLIDSPTAAFTFTFCAALVALGIPCLALAKSWSILAESAGSDAAFVKQAGQLKFVGYSRVPLAWQVGGFGCGLLVAGCGLAPWLGIQTTAMTAAVFAGVAGLYCLWQSVHPVEFNNEATTEHDADVAPTFLTLNLVRVATWIALAVFGLITANWMRMTGQLFLISAEMQCIAWGGIALGLASGVGLGIWHSRRQAGQSRLGVHACFLFAAWAVCLTAAFPLLVKGSLWMNAYQSSRFWLTAGRGGILWLFCLPAGLTWGLAIAAPALTRSTRTALLMKRFALIPAALGFCCYRWLDLPELGPAVLATFTAGLLWLAAGIAAVSAGNLFAGWWRRGIMVTSLAVIAISPVWRAAYDPALAARTLFSTEIFMAYRSKFAIDELSQFDDARLHKLVEGKQGTYTLWKRRGSQWQIRENGLSNTVLPGDTELHPQFSAEVLPGIVPFLLHEHPQTALFLGMGGSGALSSSLHFPLTEIVCVEADGAYLDLMQNEILPTTTENPLDDDRVSLRQADPALVALAGRKLYDVIVSEPGYSSRPYNAAYFTAEFYQNFASQLTADGIFAQRFRYIDYGAEPLRVAAKTLSQAFSHVMFLQTAAGEMLLLGSNSEAGLVRPGLLARVDRPHVQAALAGCGWDWSIVLNLSTHSQEQLTEFVSDTPTVANTISGGHFHCTLPREVIRWANKMQEVGVALMPRTGRLLEQMGEDADNPEVLEHLAEVTGKQKLIRDYPDQYWAYRASVREQVTAGASGRSVIQQVKHQLAGHDFHPRDQRRMRYFAALGQAQKTKSPSDIRQLENFAFPYDPMITYFLHGEAAELYSRAGEQRVPANELRHRLYSTYYSVPGDRSVRTIVDALNLLIEHPEAAPDPLARWDHINGLLQILQTRWYDRGSVQPKSFTVMISDVSETLLTADRSLKAMRTLTTDAGLDPAVWTERERVLKRTLVKPLRDYRAALKPEYEKAKATGQLIRDRVEGGAGE</sequence>
<organism evidence="2 3">
    <name type="scientific">Symmachiella dynata</name>
    <dbReference type="NCBI Taxonomy" id="2527995"/>
    <lineage>
        <taxon>Bacteria</taxon>
        <taxon>Pseudomonadati</taxon>
        <taxon>Planctomycetota</taxon>
        <taxon>Planctomycetia</taxon>
        <taxon>Planctomycetales</taxon>
        <taxon>Planctomycetaceae</taxon>
        <taxon>Symmachiella</taxon>
    </lineage>
</organism>
<keyword evidence="1" id="KW-0472">Membrane</keyword>
<protein>
    <submittedName>
        <fullName evidence="2">Spermidine synthase</fullName>
        <ecNumber evidence="2">2.5.1.16</ecNumber>
    </submittedName>
</protein>
<feature type="transmembrane region" description="Helical" evidence="1">
    <location>
        <begin position="50"/>
        <end position="68"/>
    </location>
</feature>
<dbReference type="InterPro" id="IPR029063">
    <property type="entry name" value="SAM-dependent_MTases_sf"/>
</dbReference>
<evidence type="ECO:0000313" key="3">
    <source>
        <dbReference type="Proteomes" id="UP000319383"/>
    </source>
</evidence>
<gene>
    <name evidence="2" type="primary">speE_1</name>
    <name evidence="2" type="ORF">Mal52_22570</name>
</gene>
<feature type="transmembrane region" description="Helical" evidence="1">
    <location>
        <begin position="204"/>
        <end position="223"/>
    </location>
</feature>
<dbReference type="SUPFAM" id="SSF53335">
    <property type="entry name" value="S-adenosyl-L-methionine-dependent methyltransferases"/>
    <property type="match status" value="1"/>
</dbReference>
<feature type="transmembrane region" description="Helical" evidence="1">
    <location>
        <begin position="285"/>
        <end position="303"/>
    </location>
</feature>
<dbReference type="Pfam" id="PF01564">
    <property type="entry name" value="Spermine_synth"/>
    <property type="match status" value="1"/>
</dbReference>
<reference evidence="2 3" key="1">
    <citation type="submission" date="2019-02" db="EMBL/GenBank/DDBJ databases">
        <title>Deep-cultivation of Planctomycetes and their phenomic and genomic characterization uncovers novel biology.</title>
        <authorList>
            <person name="Wiegand S."/>
            <person name="Jogler M."/>
            <person name="Boedeker C."/>
            <person name="Pinto D."/>
            <person name="Vollmers J."/>
            <person name="Rivas-Marin E."/>
            <person name="Kohn T."/>
            <person name="Peeters S.H."/>
            <person name="Heuer A."/>
            <person name="Rast P."/>
            <person name="Oberbeckmann S."/>
            <person name="Bunk B."/>
            <person name="Jeske O."/>
            <person name="Meyerdierks A."/>
            <person name="Storesund J.E."/>
            <person name="Kallscheuer N."/>
            <person name="Luecker S."/>
            <person name="Lage O.M."/>
            <person name="Pohl T."/>
            <person name="Merkel B.J."/>
            <person name="Hornburger P."/>
            <person name="Mueller R.-W."/>
            <person name="Bruemmer F."/>
            <person name="Labrenz M."/>
            <person name="Spormann A.M."/>
            <person name="Op den Camp H."/>
            <person name="Overmann J."/>
            <person name="Amann R."/>
            <person name="Jetten M.S.M."/>
            <person name="Mascher T."/>
            <person name="Medema M.H."/>
            <person name="Devos D.P."/>
            <person name="Kaster A.-K."/>
            <person name="Ovreas L."/>
            <person name="Rohde M."/>
            <person name="Galperin M.Y."/>
            <person name="Jogler C."/>
        </authorList>
    </citation>
    <scope>NUCLEOTIDE SEQUENCE [LARGE SCALE GENOMIC DNA]</scope>
    <source>
        <strain evidence="2 3">Mal52</strain>
    </source>
</reference>
<keyword evidence="1" id="KW-1133">Transmembrane helix</keyword>
<feature type="transmembrane region" description="Helical" evidence="1">
    <location>
        <begin position="122"/>
        <end position="143"/>
    </location>
</feature>